<dbReference type="GeneID" id="108922450"/>
<dbReference type="GO" id="GO:0055107">
    <property type="term" value="P:Golgi to secretory granule transport"/>
    <property type="evidence" value="ECO:0007669"/>
    <property type="project" value="TreeGrafter"/>
</dbReference>
<dbReference type="OrthoDB" id="9451547at2759"/>
<dbReference type="KEGG" id="sfm:108922450"/>
<dbReference type="STRING" id="113540.ENSSFOP00015002722"/>
<evidence type="ECO:0000256" key="1">
    <source>
        <dbReference type="ARBA" id="ARBA00023054"/>
    </source>
</evidence>
<dbReference type="EMBL" id="JARO02002855">
    <property type="protein sequence ID" value="KPP71764.1"/>
    <property type="molecule type" value="Genomic_DNA"/>
</dbReference>
<feature type="region of interest" description="Disordered" evidence="3">
    <location>
        <begin position="495"/>
        <end position="534"/>
    </location>
</feature>
<dbReference type="InterPro" id="IPR051149">
    <property type="entry name" value="Spindly/BICDR_Dynein_Adapter"/>
</dbReference>
<name>A0A0P7VEI3_SCLFO</name>
<keyword evidence="7" id="KW-1185">Reference proteome</keyword>
<gene>
    <name evidence="5" type="primary">si:ch211-235m3.5</name>
    <name evidence="4" type="ORF">Z043_109295</name>
</gene>
<reference evidence="5 7" key="2">
    <citation type="submission" date="2019-04" db="EMBL/GenBank/DDBJ databases">
        <authorList>
            <consortium name="Wellcome Sanger Institute Data Sharing"/>
        </authorList>
    </citation>
    <scope>NUCLEOTIDE SEQUENCE [LARGE SCALE GENOMIC DNA]</scope>
</reference>
<feature type="coiled-coil region" evidence="2">
    <location>
        <begin position="383"/>
        <end position="469"/>
    </location>
</feature>
<protein>
    <submittedName>
        <fullName evidence="4">Bicaudal D-related protein 1-like</fullName>
    </submittedName>
    <submittedName>
        <fullName evidence="5">Si:ch211-235m3.5</fullName>
    </submittedName>
</protein>
<evidence type="ECO:0000313" key="4">
    <source>
        <dbReference type="EMBL" id="KPP71764.1"/>
    </source>
</evidence>
<accession>A0A0P7VEI3</accession>
<dbReference type="GeneTree" id="ENSGT00940000165761"/>
<reference evidence="5" key="3">
    <citation type="submission" date="2025-05" db="UniProtKB">
        <authorList>
            <consortium name="Ensembl"/>
        </authorList>
    </citation>
    <scope>IDENTIFICATION</scope>
</reference>
<dbReference type="Ensembl" id="ENSSFOT00015002767.2">
    <property type="protein sequence ID" value="ENSSFOP00015002722.1"/>
    <property type="gene ID" value="ENSSFOG00015001779.2"/>
</dbReference>
<feature type="coiled-coil region" evidence="2">
    <location>
        <begin position="187"/>
        <end position="284"/>
    </location>
</feature>
<evidence type="ECO:0000313" key="5">
    <source>
        <dbReference type="Ensembl" id="ENSSFOP00015002722.1"/>
    </source>
</evidence>
<dbReference type="Proteomes" id="UP000034805">
    <property type="component" value="Unassembled WGS sequence"/>
</dbReference>
<dbReference type="Proteomes" id="UP000694397">
    <property type="component" value="Chromosome 10"/>
</dbReference>
<sequence>MNQVDTWELKSQHGMELEEEFYSFDLDVDGEDLSGFQFQDPPAELVAALRQKEEEVVLAAQLGKALLLENRQLREHSDKLHEHYSDRLEELEQGKHELQLKLDSCQAQWETQVAELECDVQDLSAQVERLSRALGEAERERDHAWEEHAERKEQFKKRLQTAAEVERALTTELQTLKQDLWQKGQSRSQDEELLSAMREQVARLSQKEQALEQRLEAMCQENASLTESLASLHRQLALQDQCVQRQGQQLVEAQRETEMAQERTQQLQAQVEELQEQMSLRELSLGEASLLSELERSLGSPGWGQDKEQVTQELQSILKMLLPLTENGRTQEADPTGQGFGLQDTLLQLRSVADELVHCTRPQELNPAIVAPKSDPCENPDLVKELQDQNAHLKEENAQLKMQGALAQQAIRDRDEAITKKNAMEAELFRSKNDLMLLNNQLLEAIQRKLELSQELEAWQDDIQVILNQQLKRQQQSEQTDRKTISNRLAFLRRPSMPALRPRRPSSSLSCTSEPGPERTQAPWRDWLKHGKIG</sequence>
<keyword evidence="1 2" id="KW-0175">Coiled coil</keyword>
<evidence type="ECO:0000313" key="6">
    <source>
        <dbReference type="Proteomes" id="UP000034805"/>
    </source>
</evidence>
<feature type="coiled-coil region" evidence="2">
    <location>
        <begin position="81"/>
        <end position="140"/>
    </location>
</feature>
<feature type="compositionally biased region" description="Low complexity" evidence="3">
    <location>
        <begin position="495"/>
        <end position="515"/>
    </location>
</feature>
<dbReference type="AlphaFoldDB" id="A0A0P7VEI3"/>
<evidence type="ECO:0000256" key="2">
    <source>
        <dbReference type="SAM" id="Coils"/>
    </source>
</evidence>
<dbReference type="PANTHER" id="PTHR32123:SF10">
    <property type="entry name" value="BICD FAMILY-LIKE CARGO ADAPTER 1-RELATED"/>
    <property type="match status" value="1"/>
</dbReference>
<evidence type="ECO:0000313" key="7">
    <source>
        <dbReference type="Proteomes" id="UP000694397"/>
    </source>
</evidence>
<reference evidence="4 6" key="1">
    <citation type="submission" date="2015-08" db="EMBL/GenBank/DDBJ databases">
        <title>The genome of the Asian arowana (Scleropages formosus).</title>
        <authorList>
            <person name="Tan M.H."/>
            <person name="Gan H.M."/>
            <person name="Croft L.J."/>
            <person name="Austin C.M."/>
        </authorList>
    </citation>
    <scope>NUCLEOTIDE SEQUENCE [LARGE SCALE GENOMIC DNA]</scope>
    <source>
        <strain evidence="4">Aro1</strain>
    </source>
</reference>
<dbReference type="PANTHER" id="PTHR32123">
    <property type="entry name" value="BICD FAMILY-LIKE CARGO ADAPTER"/>
    <property type="match status" value="1"/>
</dbReference>
<organism evidence="4 6">
    <name type="scientific">Scleropages formosus</name>
    <name type="common">Asian bonytongue</name>
    <name type="synonym">Osteoglossum formosum</name>
    <dbReference type="NCBI Taxonomy" id="113540"/>
    <lineage>
        <taxon>Eukaryota</taxon>
        <taxon>Metazoa</taxon>
        <taxon>Chordata</taxon>
        <taxon>Craniata</taxon>
        <taxon>Vertebrata</taxon>
        <taxon>Euteleostomi</taxon>
        <taxon>Actinopterygii</taxon>
        <taxon>Neopterygii</taxon>
        <taxon>Teleostei</taxon>
        <taxon>Osteoglossocephala</taxon>
        <taxon>Osteoglossomorpha</taxon>
        <taxon>Osteoglossiformes</taxon>
        <taxon>Osteoglossidae</taxon>
        <taxon>Scleropages</taxon>
    </lineage>
</organism>
<dbReference type="GO" id="GO:0047496">
    <property type="term" value="P:vesicle transport along microtubule"/>
    <property type="evidence" value="ECO:0007669"/>
    <property type="project" value="TreeGrafter"/>
</dbReference>
<proteinExistence type="predicted"/>
<evidence type="ECO:0000256" key="3">
    <source>
        <dbReference type="SAM" id="MobiDB-lite"/>
    </source>
</evidence>